<comment type="caution">
    <text evidence="1">The sequence shown here is derived from an EMBL/GenBank/DDBJ whole genome shotgun (WGS) entry which is preliminary data.</text>
</comment>
<reference evidence="1" key="1">
    <citation type="submission" date="2023-08" db="EMBL/GenBank/DDBJ databases">
        <authorList>
            <person name="Audoor S."/>
            <person name="Bilcke G."/>
        </authorList>
    </citation>
    <scope>NUCLEOTIDE SEQUENCE</scope>
</reference>
<proteinExistence type="predicted"/>
<sequence length="141" mass="15309">MLAIVFAEGLSSNAERLIPFLTSAKDPLFSAGPPSSTSSDGVSWEEIVIPPPLVPVSMQRHATETSEPEGTNVGERIQFGESVLLLKNLVDSETCQELVDLVRQSQQIGDSDDGDDEKTGLLRISHHCSCRTSETQQNSIR</sequence>
<evidence type="ECO:0000313" key="2">
    <source>
        <dbReference type="Proteomes" id="UP001295423"/>
    </source>
</evidence>
<dbReference type="AlphaFoldDB" id="A0AAD2GA54"/>
<accession>A0AAD2GA54</accession>
<dbReference type="EMBL" id="CAKOGP040002325">
    <property type="protein sequence ID" value="CAJ1967408.1"/>
    <property type="molecule type" value="Genomic_DNA"/>
</dbReference>
<protein>
    <submittedName>
        <fullName evidence="1">Uncharacterized protein</fullName>
    </submittedName>
</protein>
<gene>
    <name evidence="1" type="ORF">CYCCA115_LOCUS22760</name>
</gene>
<organism evidence="1 2">
    <name type="scientific">Cylindrotheca closterium</name>
    <dbReference type="NCBI Taxonomy" id="2856"/>
    <lineage>
        <taxon>Eukaryota</taxon>
        <taxon>Sar</taxon>
        <taxon>Stramenopiles</taxon>
        <taxon>Ochrophyta</taxon>
        <taxon>Bacillariophyta</taxon>
        <taxon>Bacillariophyceae</taxon>
        <taxon>Bacillariophycidae</taxon>
        <taxon>Bacillariales</taxon>
        <taxon>Bacillariaceae</taxon>
        <taxon>Cylindrotheca</taxon>
    </lineage>
</organism>
<keyword evidence="2" id="KW-1185">Reference proteome</keyword>
<dbReference type="Proteomes" id="UP001295423">
    <property type="component" value="Unassembled WGS sequence"/>
</dbReference>
<name>A0AAD2GA54_9STRA</name>
<evidence type="ECO:0000313" key="1">
    <source>
        <dbReference type="EMBL" id="CAJ1967408.1"/>
    </source>
</evidence>